<dbReference type="Pfam" id="PF16736">
    <property type="entry name" value="sCache_like"/>
    <property type="match status" value="1"/>
</dbReference>
<reference evidence="12" key="1">
    <citation type="submission" date="2007-11" db="EMBL/GenBank/DDBJ databases">
        <title>Complete genome sequence of Clostridium phytofermentans ISDg.</title>
        <authorList>
            <person name="Leschine S.B."/>
            <person name="Warnick T.A."/>
            <person name="Blanchard J.L."/>
            <person name="Schnell D.J."/>
            <person name="Petit E.L."/>
            <person name="LaTouf W.G."/>
            <person name="Copeland A."/>
            <person name="Lucas S."/>
            <person name="Lapidus A."/>
            <person name="Barry K."/>
            <person name="Glavina del Rio T."/>
            <person name="Dalin E."/>
            <person name="Tice H."/>
            <person name="Pitluck S."/>
            <person name="Kiss H."/>
            <person name="Brettin T."/>
            <person name="Bruce D."/>
            <person name="Detter J.C."/>
            <person name="Han C."/>
            <person name="Kuske C."/>
            <person name="Schmutz J."/>
            <person name="Larimer F."/>
            <person name="Land M."/>
            <person name="Hauser L."/>
            <person name="Kyrpides N."/>
            <person name="Kim E.A."/>
            <person name="Richardson P."/>
        </authorList>
    </citation>
    <scope>NUCLEOTIDE SEQUENCE [LARGE SCALE GENOMIC DNA]</scope>
    <source>
        <strain evidence="12">ATCC 700394 / DSM 18823 / ISDg</strain>
    </source>
</reference>
<dbReference type="FunFam" id="1.10.287.130:FF:000001">
    <property type="entry name" value="Two-component sensor histidine kinase"/>
    <property type="match status" value="1"/>
</dbReference>
<sequence precursor="true">MSMKKRITVQLCVVGGIAIVVTSMLAMFVYSMIFQRQIFSDLETNLKVMEVLFEDGNFEKGIQVPSKDLLRVTLINREGEVLYDSDANSIHMENHKERPEIVEALEEGIGKDIRVSTIGKNTYYYAKLIREDYVLRVAKDANGMIALFYEALPILLVGAVVLLFICSIVAHYLTKRIIRPIENMAEELSQITEFSEKIPYEELIPFATMIKDQHSSIHNQLKDLEHSEKIRQEFTANVSHELKTPLTAITGYSELIEEGIATPEDTIRFSKEIRKNATRLLHLINDIIELSELDSVDEEIIKEELDLYEIAKNCVDTLKITAKNHEVELKLIGNPVFLYANKIMMEELITNLCDNAIRYNKKGGTVKVVTYSVDDKVVLTVEDTGIGIPKEHSVRVFERFYRVDKSRSKQTGGTGLGLAIVKHIVAKHDAKITLKSEVMVGTTITIEFPSMNK</sequence>
<dbReference type="Pfam" id="PF02518">
    <property type="entry name" value="HATPase_c"/>
    <property type="match status" value="1"/>
</dbReference>
<keyword evidence="5" id="KW-0808">Transferase</keyword>
<keyword evidence="4" id="KW-0597">Phosphoprotein</keyword>
<evidence type="ECO:0000313" key="11">
    <source>
        <dbReference type="EMBL" id="ABX43186.1"/>
    </source>
</evidence>
<dbReference type="HOGENOM" id="CLU_000445_89_2_9"/>
<dbReference type="InterPro" id="IPR005467">
    <property type="entry name" value="His_kinase_dom"/>
</dbReference>
<dbReference type="InterPro" id="IPR004358">
    <property type="entry name" value="Sig_transdc_His_kin-like_C"/>
</dbReference>
<dbReference type="SMART" id="SM00388">
    <property type="entry name" value="HisKA"/>
    <property type="match status" value="1"/>
</dbReference>
<keyword evidence="8 9" id="KW-0472">Membrane</keyword>
<dbReference type="PANTHER" id="PTHR45453:SF1">
    <property type="entry name" value="PHOSPHATE REGULON SENSOR PROTEIN PHOR"/>
    <property type="match status" value="1"/>
</dbReference>
<dbReference type="EMBL" id="CP000885">
    <property type="protein sequence ID" value="ABX43186.1"/>
    <property type="molecule type" value="Genomic_DNA"/>
</dbReference>
<evidence type="ECO:0000256" key="5">
    <source>
        <dbReference type="ARBA" id="ARBA00022679"/>
    </source>
</evidence>
<comment type="subcellular location">
    <subcellularLocation>
        <location evidence="2">Membrane</location>
    </subcellularLocation>
</comment>
<feature type="domain" description="Histidine kinase" evidence="10">
    <location>
        <begin position="237"/>
        <end position="452"/>
    </location>
</feature>
<keyword evidence="9" id="KW-0812">Transmembrane</keyword>
<evidence type="ECO:0000256" key="9">
    <source>
        <dbReference type="SAM" id="Phobius"/>
    </source>
</evidence>
<dbReference type="Pfam" id="PF00512">
    <property type="entry name" value="HisKA"/>
    <property type="match status" value="1"/>
</dbReference>
<dbReference type="InterPro" id="IPR036890">
    <property type="entry name" value="HATPase_C_sf"/>
</dbReference>
<dbReference type="Gene3D" id="1.10.287.130">
    <property type="match status" value="1"/>
</dbReference>
<evidence type="ECO:0000256" key="6">
    <source>
        <dbReference type="ARBA" id="ARBA00022777"/>
    </source>
</evidence>
<keyword evidence="7" id="KW-0902">Two-component regulatory system</keyword>
<evidence type="ECO:0000256" key="7">
    <source>
        <dbReference type="ARBA" id="ARBA00023012"/>
    </source>
</evidence>
<dbReference type="CDD" id="cd00075">
    <property type="entry name" value="HATPase"/>
    <property type="match status" value="1"/>
</dbReference>
<dbReference type="InterPro" id="IPR031967">
    <property type="entry name" value="PhoR_single_Cache-like_dom"/>
</dbReference>
<dbReference type="eggNOG" id="COG5002">
    <property type="taxonomic scope" value="Bacteria"/>
</dbReference>
<evidence type="ECO:0000256" key="4">
    <source>
        <dbReference type="ARBA" id="ARBA00022553"/>
    </source>
</evidence>
<comment type="catalytic activity">
    <reaction evidence="1">
        <text>ATP + protein L-histidine = ADP + protein N-phospho-L-histidine.</text>
        <dbReference type="EC" id="2.7.13.3"/>
    </reaction>
</comment>
<dbReference type="PANTHER" id="PTHR45453">
    <property type="entry name" value="PHOSPHATE REGULON SENSOR PROTEIN PHOR"/>
    <property type="match status" value="1"/>
</dbReference>
<evidence type="ECO:0000256" key="1">
    <source>
        <dbReference type="ARBA" id="ARBA00000085"/>
    </source>
</evidence>
<dbReference type="InterPro" id="IPR003594">
    <property type="entry name" value="HATPase_dom"/>
</dbReference>
<dbReference type="InterPro" id="IPR036097">
    <property type="entry name" value="HisK_dim/P_sf"/>
</dbReference>
<dbReference type="EC" id="2.7.13.3" evidence="3"/>
<feature type="transmembrane region" description="Helical" evidence="9">
    <location>
        <begin position="12"/>
        <end position="33"/>
    </location>
</feature>
<keyword evidence="12" id="KW-1185">Reference proteome</keyword>
<accession>A9KP16</accession>
<dbReference type="GO" id="GO:0005886">
    <property type="term" value="C:plasma membrane"/>
    <property type="evidence" value="ECO:0007669"/>
    <property type="project" value="TreeGrafter"/>
</dbReference>
<dbReference type="SUPFAM" id="SSF55874">
    <property type="entry name" value="ATPase domain of HSP90 chaperone/DNA topoisomerase II/histidine kinase"/>
    <property type="match status" value="1"/>
</dbReference>
<protein>
    <recommendedName>
        <fullName evidence="3">histidine kinase</fullName>
        <ecNumber evidence="3">2.7.13.3</ecNumber>
    </recommendedName>
</protein>
<gene>
    <name evidence="11" type="ordered locus">Cphy_2826</name>
</gene>
<dbReference type="PRINTS" id="PR00344">
    <property type="entry name" value="BCTRLSENSOR"/>
</dbReference>
<name>A9KP16_LACP7</name>
<dbReference type="PROSITE" id="PS50109">
    <property type="entry name" value="HIS_KIN"/>
    <property type="match status" value="1"/>
</dbReference>
<dbReference type="Proteomes" id="UP000000370">
    <property type="component" value="Chromosome"/>
</dbReference>
<dbReference type="RefSeq" id="WP_012200837.1">
    <property type="nucleotide sequence ID" value="NC_010001.1"/>
</dbReference>
<dbReference type="SUPFAM" id="SSF47384">
    <property type="entry name" value="Homodimeric domain of signal transducing histidine kinase"/>
    <property type="match status" value="1"/>
</dbReference>
<dbReference type="GO" id="GO:0000155">
    <property type="term" value="F:phosphorelay sensor kinase activity"/>
    <property type="evidence" value="ECO:0007669"/>
    <property type="project" value="InterPro"/>
</dbReference>
<evidence type="ECO:0000313" key="12">
    <source>
        <dbReference type="Proteomes" id="UP000000370"/>
    </source>
</evidence>
<evidence type="ECO:0000256" key="2">
    <source>
        <dbReference type="ARBA" id="ARBA00004370"/>
    </source>
</evidence>
<dbReference type="GO" id="GO:0004721">
    <property type="term" value="F:phosphoprotein phosphatase activity"/>
    <property type="evidence" value="ECO:0007669"/>
    <property type="project" value="TreeGrafter"/>
</dbReference>
<dbReference type="FunFam" id="3.30.565.10:FF:000006">
    <property type="entry name" value="Sensor histidine kinase WalK"/>
    <property type="match status" value="1"/>
</dbReference>
<dbReference type="AlphaFoldDB" id="A9KP16"/>
<feature type="transmembrane region" description="Helical" evidence="9">
    <location>
        <begin position="151"/>
        <end position="174"/>
    </location>
</feature>
<dbReference type="Gene3D" id="3.30.565.10">
    <property type="entry name" value="Histidine kinase-like ATPase, C-terminal domain"/>
    <property type="match status" value="1"/>
</dbReference>
<dbReference type="STRING" id="357809.Cphy_2826"/>
<evidence type="ECO:0000256" key="8">
    <source>
        <dbReference type="ARBA" id="ARBA00023136"/>
    </source>
</evidence>
<dbReference type="CDD" id="cd00082">
    <property type="entry name" value="HisKA"/>
    <property type="match status" value="1"/>
</dbReference>
<proteinExistence type="predicted"/>
<keyword evidence="9" id="KW-1133">Transmembrane helix</keyword>
<dbReference type="SMART" id="SM00387">
    <property type="entry name" value="HATPase_c"/>
    <property type="match status" value="1"/>
</dbReference>
<dbReference type="GO" id="GO:0016036">
    <property type="term" value="P:cellular response to phosphate starvation"/>
    <property type="evidence" value="ECO:0007669"/>
    <property type="project" value="TreeGrafter"/>
</dbReference>
<evidence type="ECO:0000259" key="10">
    <source>
        <dbReference type="PROSITE" id="PS50109"/>
    </source>
</evidence>
<evidence type="ECO:0000256" key="3">
    <source>
        <dbReference type="ARBA" id="ARBA00012438"/>
    </source>
</evidence>
<organism evidence="11 12">
    <name type="scientific">Lachnoclostridium phytofermentans (strain ATCC 700394 / DSM 18823 / ISDg)</name>
    <name type="common">Clostridium phytofermentans</name>
    <dbReference type="NCBI Taxonomy" id="357809"/>
    <lineage>
        <taxon>Bacteria</taxon>
        <taxon>Bacillati</taxon>
        <taxon>Bacillota</taxon>
        <taxon>Clostridia</taxon>
        <taxon>Lachnospirales</taxon>
        <taxon>Lachnospiraceae</taxon>
    </lineage>
</organism>
<dbReference type="InterPro" id="IPR003661">
    <property type="entry name" value="HisK_dim/P_dom"/>
</dbReference>
<dbReference type="KEGG" id="cpy:Cphy_2826"/>
<dbReference type="InterPro" id="IPR050351">
    <property type="entry name" value="BphY/WalK/GraS-like"/>
</dbReference>
<keyword evidence="6 11" id="KW-0418">Kinase</keyword>